<dbReference type="AlphaFoldDB" id="A0AAW1CXT6"/>
<evidence type="ECO:0000256" key="1">
    <source>
        <dbReference type="SAM" id="MobiDB-lite"/>
    </source>
</evidence>
<reference evidence="2 3" key="1">
    <citation type="submission" date="2022-12" db="EMBL/GenBank/DDBJ databases">
        <title>Chromosome-level genome assembly of true bugs.</title>
        <authorList>
            <person name="Ma L."/>
            <person name="Li H."/>
        </authorList>
    </citation>
    <scope>NUCLEOTIDE SEQUENCE [LARGE SCALE GENOMIC DNA]</scope>
    <source>
        <strain evidence="2">Lab_2022b</strain>
    </source>
</reference>
<name>A0AAW1CXT6_9HEMI</name>
<feature type="region of interest" description="Disordered" evidence="1">
    <location>
        <begin position="283"/>
        <end position="361"/>
    </location>
</feature>
<evidence type="ECO:0000313" key="3">
    <source>
        <dbReference type="Proteomes" id="UP001461498"/>
    </source>
</evidence>
<dbReference type="Proteomes" id="UP001461498">
    <property type="component" value="Unassembled WGS sequence"/>
</dbReference>
<proteinExistence type="predicted"/>
<gene>
    <name evidence="2" type="ORF">O3M35_011883</name>
</gene>
<feature type="compositionally biased region" description="Basic residues" evidence="1">
    <location>
        <begin position="288"/>
        <end position="299"/>
    </location>
</feature>
<feature type="compositionally biased region" description="Polar residues" evidence="1">
    <location>
        <begin position="314"/>
        <end position="324"/>
    </location>
</feature>
<feature type="region of interest" description="Disordered" evidence="1">
    <location>
        <begin position="143"/>
        <end position="172"/>
    </location>
</feature>
<organism evidence="2 3">
    <name type="scientific">Rhynocoris fuscipes</name>
    <dbReference type="NCBI Taxonomy" id="488301"/>
    <lineage>
        <taxon>Eukaryota</taxon>
        <taxon>Metazoa</taxon>
        <taxon>Ecdysozoa</taxon>
        <taxon>Arthropoda</taxon>
        <taxon>Hexapoda</taxon>
        <taxon>Insecta</taxon>
        <taxon>Pterygota</taxon>
        <taxon>Neoptera</taxon>
        <taxon>Paraneoptera</taxon>
        <taxon>Hemiptera</taxon>
        <taxon>Heteroptera</taxon>
        <taxon>Panheteroptera</taxon>
        <taxon>Cimicomorpha</taxon>
        <taxon>Reduviidae</taxon>
        <taxon>Harpactorinae</taxon>
        <taxon>Harpactorini</taxon>
        <taxon>Rhynocoris</taxon>
    </lineage>
</organism>
<accession>A0AAW1CXT6</accession>
<sequence>MPSNEDEYIESWMTKLQADSNAGRKCPMYATDDTLQQQAKRQDNRDPLCDMFKLPVPWKKKDEVTSHIKTFDDSICLEREPQEVRQECPRSCACLCKAVGMGQQQVVNVPPYPPASQPSRYPQAEHQNLCSCKQVVVDQKEKRHSAPAALPTQQPRLQERSEQSRLPFQQPCPQPAPTNPILLSPIDHSACTCPRVPLPLIKPEPKLQKPVQCECVERAQQKAPTFFKCMQERRQINIAQLFSKKDEPKSESSFTVAAVTDVELDEADESKKDFRVIQSIADVSDKSKKSKSSGKKSMKSIKSDKTKSKKTRSDYTVSTASTEKTSMKESSCKFTCSSSKHKRNRKLKPTSEESITSSEPKHALIRHPLQKTYSEQKSEKVNKSCSTVNTRLTRKRFTSKGTRKQRSPELYSISSRSRKPAISDVSIPSRTSKSSRSFQDIKRQNTCATYFMDGQAISSSSSEDKTKRRPKYVDIDDIDKVKKKAVVNREERRDFKFFNDENMKQIKEIIEKETQECKQRLKLAYMEGMYPGFRVGHKTCCLPYMYVPKNMSWLYNTCEGAGIYKPDLGWRPGSIRADVASIMAIIKKGKGQPEFSSPPGGGVGMRKVQPVIKKKEEKEEKSEELDGEGFACLEDIDIYKKRAIDDGQELVRVIEQEDQEEKPKDMRPTLHMHKTHGQYFVTLHPAGKSKEALEGGQQGSVMLTFDRKALDSDIDSDSIDSGDTTTVTEDSMEMDFTSALGMYKRRSPIPTQTVQTITHKFK</sequence>
<keyword evidence="3" id="KW-1185">Reference proteome</keyword>
<protein>
    <submittedName>
        <fullName evidence="2">Uncharacterized protein</fullName>
    </submittedName>
</protein>
<dbReference type="EMBL" id="JAPXFL010000008">
    <property type="protein sequence ID" value="KAK9503281.1"/>
    <property type="molecule type" value="Genomic_DNA"/>
</dbReference>
<feature type="region of interest" description="Disordered" evidence="1">
    <location>
        <begin position="373"/>
        <end position="439"/>
    </location>
</feature>
<feature type="compositionally biased region" description="Basic residues" evidence="1">
    <location>
        <begin position="392"/>
        <end position="405"/>
    </location>
</feature>
<evidence type="ECO:0000313" key="2">
    <source>
        <dbReference type="EMBL" id="KAK9503281.1"/>
    </source>
</evidence>
<feature type="compositionally biased region" description="Basic residues" evidence="1">
    <location>
        <begin position="339"/>
        <end position="348"/>
    </location>
</feature>
<feature type="compositionally biased region" description="Low complexity" evidence="1">
    <location>
        <begin position="426"/>
        <end position="437"/>
    </location>
</feature>
<comment type="caution">
    <text evidence="2">The sequence shown here is derived from an EMBL/GenBank/DDBJ whole genome shotgun (WGS) entry which is preliminary data.</text>
</comment>